<feature type="transmembrane region" description="Helical" evidence="1">
    <location>
        <begin position="33"/>
        <end position="58"/>
    </location>
</feature>
<name>A0ABT7LAM5_9BACI</name>
<organism evidence="2 3">
    <name type="scientific">Aquibacillus rhizosphaerae</name>
    <dbReference type="NCBI Taxonomy" id="3051431"/>
    <lineage>
        <taxon>Bacteria</taxon>
        <taxon>Bacillati</taxon>
        <taxon>Bacillota</taxon>
        <taxon>Bacilli</taxon>
        <taxon>Bacillales</taxon>
        <taxon>Bacillaceae</taxon>
        <taxon>Aquibacillus</taxon>
    </lineage>
</organism>
<dbReference type="Proteomes" id="UP001235343">
    <property type="component" value="Unassembled WGS sequence"/>
</dbReference>
<dbReference type="EMBL" id="JASTZU010000058">
    <property type="protein sequence ID" value="MDL4842317.1"/>
    <property type="molecule type" value="Genomic_DNA"/>
</dbReference>
<evidence type="ECO:0000256" key="1">
    <source>
        <dbReference type="SAM" id="Phobius"/>
    </source>
</evidence>
<gene>
    <name evidence="2" type="ORF">QQS35_17910</name>
</gene>
<sequence length="63" mass="6691">MNGFSILYLGCILAGFALIKVPLQGMLAPLEPLAFLVGVLAILLFSCVLIFNGLVALLGMRKI</sequence>
<evidence type="ECO:0000313" key="2">
    <source>
        <dbReference type="EMBL" id="MDL4842317.1"/>
    </source>
</evidence>
<reference evidence="2 3" key="1">
    <citation type="submission" date="2023-06" db="EMBL/GenBank/DDBJ databases">
        <title>Aquibacillus rhizosphaerae LR5S19.</title>
        <authorList>
            <person name="Sun J.-Q."/>
        </authorList>
    </citation>
    <scope>NUCLEOTIDE SEQUENCE [LARGE SCALE GENOMIC DNA]</scope>
    <source>
        <strain evidence="2 3">LR5S19</strain>
    </source>
</reference>
<evidence type="ECO:0008006" key="4">
    <source>
        <dbReference type="Google" id="ProtNLM"/>
    </source>
</evidence>
<accession>A0ABT7LAM5</accession>
<keyword evidence="1" id="KW-1133">Transmembrane helix</keyword>
<comment type="caution">
    <text evidence="2">The sequence shown here is derived from an EMBL/GenBank/DDBJ whole genome shotgun (WGS) entry which is preliminary data.</text>
</comment>
<keyword evidence="1" id="KW-0472">Membrane</keyword>
<dbReference type="RefSeq" id="WP_285933597.1">
    <property type="nucleotide sequence ID" value="NZ_JASTZU010000058.1"/>
</dbReference>
<keyword evidence="1" id="KW-0812">Transmembrane</keyword>
<protein>
    <recommendedName>
        <fullName evidence="4">DUF3955 domain-containing protein</fullName>
    </recommendedName>
</protein>
<keyword evidence="3" id="KW-1185">Reference proteome</keyword>
<proteinExistence type="predicted"/>
<evidence type="ECO:0000313" key="3">
    <source>
        <dbReference type="Proteomes" id="UP001235343"/>
    </source>
</evidence>